<sequence>MLRMAPLQHPSSRPQVDYSWPIVMQLSADGCCDRIQLTDLDTDKRLWLYDATDFYPRGSLTHPLALDAWLVGRQSSVIKFGSGTWRTAMKISRNRIKQHFIDDCYGPGSCLVQCLKATGELITYDPLARRTVRCPSYPKSQVEPFASCF</sequence>
<reference evidence="1 2" key="1">
    <citation type="submission" date="2017-08" db="EMBL/GenBank/DDBJ databases">
        <title>Mechanisms for carbon and nitrogen cycling indicate functional differentiation within the Candidate Phyla Radiation.</title>
        <authorList>
            <person name="Danczak R.E."/>
            <person name="Johnston M.D."/>
            <person name="Kenah C."/>
            <person name="Slattery M."/>
            <person name="Wrighton K.C."/>
            <person name="Wilkins M.J."/>
        </authorList>
    </citation>
    <scope>NUCLEOTIDE SEQUENCE [LARGE SCALE GENOMIC DNA]</scope>
    <source>
        <strain evidence="1">Gr01-1014_85</strain>
    </source>
</reference>
<comment type="caution">
    <text evidence="1">The sequence shown here is derived from an EMBL/GenBank/DDBJ whole genome shotgun (WGS) entry which is preliminary data.</text>
</comment>
<evidence type="ECO:0000313" key="2">
    <source>
        <dbReference type="Proteomes" id="UP000316253"/>
    </source>
</evidence>
<dbReference type="AlphaFoldDB" id="A0A554JC61"/>
<dbReference type="EMBL" id="VMFD01000020">
    <property type="protein sequence ID" value="TSC65966.1"/>
    <property type="molecule type" value="Genomic_DNA"/>
</dbReference>
<proteinExistence type="predicted"/>
<evidence type="ECO:0000313" key="1">
    <source>
        <dbReference type="EMBL" id="TSC65966.1"/>
    </source>
</evidence>
<protein>
    <submittedName>
        <fullName evidence="1">Uncharacterized protein</fullName>
    </submittedName>
</protein>
<dbReference type="Proteomes" id="UP000316253">
    <property type="component" value="Unassembled WGS sequence"/>
</dbReference>
<name>A0A554JC61_9BACT</name>
<gene>
    <name evidence="1" type="ORF">CEO22_274</name>
</gene>
<feature type="non-terminal residue" evidence="1">
    <location>
        <position position="149"/>
    </location>
</feature>
<accession>A0A554JC61</accession>
<organism evidence="1 2">
    <name type="scientific">Candidatus Berkelbacteria bacterium Gr01-1014_85</name>
    <dbReference type="NCBI Taxonomy" id="2017150"/>
    <lineage>
        <taxon>Bacteria</taxon>
        <taxon>Candidatus Berkelbacteria</taxon>
    </lineage>
</organism>